<comment type="caution">
    <text evidence="12">The sequence shown here is derived from an EMBL/GenBank/DDBJ whole genome shotgun (WGS) entry which is preliminary data.</text>
</comment>
<dbReference type="InterPro" id="IPR023214">
    <property type="entry name" value="HAD_sf"/>
</dbReference>
<dbReference type="SUPFAM" id="SSF81653">
    <property type="entry name" value="Calcium ATPase, transduction domain A"/>
    <property type="match status" value="1"/>
</dbReference>
<dbReference type="PRINTS" id="PR00119">
    <property type="entry name" value="CATATPASE"/>
</dbReference>
<dbReference type="InterPro" id="IPR018303">
    <property type="entry name" value="ATPase_P-typ_P_site"/>
</dbReference>
<feature type="transmembrane region" description="Helical" evidence="10">
    <location>
        <begin position="630"/>
        <end position="651"/>
    </location>
</feature>
<evidence type="ECO:0000256" key="10">
    <source>
        <dbReference type="SAM" id="Phobius"/>
    </source>
</evidence>
<evidence type="ECO:0000256" key="9">
    <source>
        <dbReference type="ARBA" id="ARBA00023136"/>
    </source>
</evidence>
<dbReference type="SUPFAM" id="SSF56784">
    <property type="entry name" value="HAD-like"/>
    <property type="match status" value="1"/>
</dbReference>
<keyword evidence="5" id="KW-0547">Nucleotide-binding</keyword>
<dbReference type="SMART" id="SM00831">
    <property type="entry name" value="Cation_ATPase_N"/>
    <property type="match status" value="1"/>
</dbReference>
<comment type="similarity">
    <text evidence="2">Belongs to the cation transport ATPase (P-type) (TC 3.A.3) family. Type IIIA subfamily.</text>
</comment>
<evidence type="ECO:0000256" key="7">
    <source>
        <dbReference type="ARBA" id="ARBA00022967"/>
    </source>
</evidence>
<keyword evidence="7" id="KW-1278">Translocase</keyword>
<evidence type="ECO:0000256" key="8">
    <source>
        <dbReference type="ARBA" id="ARBA00022989"/>
    </source>
</evidence>
<dbReference type="InterPro" id="IPR059000">
    <property type="entry name" value="ATPase_P-type_domA"/>
</dbReference>
<evidence type="ECO:0000256" key="3">
    <source>
        <dbReference type="ARBA" id="ARBA00022553"/>
    </source>
</evidence>
<dbReference type="Pfam" id="PF00690">
    <property type="entry name" value="Cation_ATPase_N"/>
    <property type="match status" value="1"/>
</dbReference>
<dbReference type="SFLD" id="SFLDF00027">
    <property type="entry name" value="p-type_atpase"/>
    <property type="match status" value="1"/>
</dbReference>
<dbReference type="SFLD" id="SFLDS00003">
    <property type="entry name" value="Haloacid_Dehalogenase"/>
    <property type="match status" value="1"/>
</dbReference>
<dbReference type="GO" id="GO:0008553">
    <property type="term" value="F:P-type proton-exporting transporter activity"/>
    <property type="evidence" value="ECO:0007669"/>
    <property type="project" value="InterPro"/>
</dbReference>
<dbReference type="PANTHER" id="PTHR42861">
    <property type="entry name" value="CALCIUM-TRANSPORTING ATPASE"/>
    <property type="match status" value="1"/>
</dbReference>
<dbReference type="EMBL" id="JAALHA020000014">
    <property type="protein sequence ID" value="MDR9897708.1"/>
    <property type="molecule type" value="Genomic_DNA"/>
</dbReference>
<dbReference type="Gene3D" id="3.40.1110.10">
    <property type="entry name" value="Calcium-transporting ATPase, cytoplasmic domain N"/>
    <property type="match status" value="1"/>
</dbReference>
<dbReference type="InterPro" id="IPR001757">
    <property type="entry name" value="P_typ_ATPase"/>
</dbReference>
<dbReference type="FunFam" id="3.40.1110.10:FF:000005">
    <property type="entry name" value="Plasma membrane ATPase"/>
    <property type="match status" value="1"/>
</dbReference>
<dbReference type="InterPro" id="IPR044492">
    <property type="entry name" value="P_typ_ATPase_HD_dom"/>
</dbReference>
<dbReference type="NCBIfam" id="TIGR01647">
    <property type="entry name" value="ATPase-IIIA_H"/>
    <property type="match status" value="1"/>
</dbReference>
<dbReference type="GO" id="GO:0016020">
    <property type="term" value="C:membrane"/>
    <property type="evidence" value="ECO:0007669"/>
    <property type="project" value="UniProtKB-SubCell"/>
</dbReference>
<keyword evidence="8 10" id="KW-1133">Transmembrane helix</keyword>
<feature type="transmembrane region" description="Helical" evidence="10">
    <location>
        <begin position="68"/>
        <end position="90"/>
    </location>
</feature>
<evidence type="ECO:0000256" key="5">
    <source>
        <dbReference type="ARBA" id="ARBA00022741"/>
    </source>
</evidence>
<feature type="domain" description="Cation-transporting P-type ATPase N-terminal" evidence="11">
    <location>
        <begin position="19"/>
        <end position="92"/>
    </location>
</feature>
<dbReference type="InterPro" id="IPR004014">
    <property type="entry name" value="ATPase_P-typ_cation-transptr_N"/>
</dbReference>
<accession>A0AAP5MBZ4</accession>
<keyword evidence="9 10" id="KW-0472">Membrane</keyword>
<evidence type="ECO:0000256" key="2">
    <source>
        <dbReference type="ARBA" id="ARBA00008804"/>
    </source>
</evidence>
<feature type="transmembrane region" description="Helical" evidence="10">
    <location>
        <begin position="243"/>
        <end position="263"/>
    </location>
</feature>
<dbReference type="PRINTS" id="PR00120">
    <property type="entry name" value="HATPASE"/>
</dbReference>
<keyword evidence="6" id="KW-0067">ATP-binding</keyword>
<feature type="transmembrane region" description="Helical" evidence="10">
    <location>
        <begin position="657"/>
        <end position="677"/>
    </location>
</feature>
<evidence type="ECO:0000313" key="13">
    <source>
        <dbReference type="Proteomes" id="UP000667802"/>
    </source>
</evidence>
<gene>
    <name evidence="12" type="ORF">G7B40_024525</name>
</gene>
<feature type="transmembrane region" description="Helical" evidence="10">
    <location>
        <begin position="96"/>
        <end position="115"/>
    </location>
</feature>
<dbReference type="Proteomes" id="UP000667802">
    <property type="component" value="Unassembled WGS sequence"/>
</dbReference>
<sequence>MKHQPHKRFHNESKTESEDLATLSLEKLQAELRVSLEHGLTHEEAQRRLASYGYNELSEKKTSALQQFFSHFLGPIPWMIEIAVILSAIVQDWVDFAIILVLLVVNGVIGFWEEFEAGNAIAALKGQLALNARVKRDRQWMTVPARELVPGDIIHLRIGDVLPADARLLVGDSIEVDQAALTGESLPVTRESEDAVYSGSVVKRGEIDGLVYATGANTFFGKTASLVDTATIHSHFQQTILKIGNFLIATALVLVVLIVFVALYRHDSLLHILKFVLVLTVASIPVAMPAVLSATMAIGSQALAKKQAIVSRLESIEEVAGMDILCSDKTGTLTLNQLTLGEPVSLGDVTPDEVILAATLASHDFDEDPIDRAIMTGLKDKQQISNYQVTRFLPFDPVIKRTEAIITTVDGQEFKVSKGAPQVILALSGNNSEIEEFVNKTIDNFAKRGFRALGVARTNTQGNWQFLGVLPLFDPPRSDSQLVIEDLKRLGVKVKMLTGDQVAIAKETCRQLGLGSNILDAKLFSTSDTHQMGQLGDAVLEADGFGQVFPEHKYYIVEALQHRGHIVGMTGDGVNDAPALKKADVGIAVSGATDAARAAADIVLLAPGLTVIADAVRESRKIFQRMYSYVLYRIAETIDILFFLTLSILIFNFYPMTAIMIVLLALLNDGAILAIAYDKARPNNKPATWDMFVVLSVSSLIGIASVFGSFGIFYIGRELLQLNSEVLQTLVYLKLSVAGHLTIFVTRTKKSFWTERPANILLLAIFGTQTLASLVAIFGFGLMSPIGWGLAAIVWGYSLCLLFILDWVKHLGYRLFHHHPITVRKRGLHGRL</sequence>
<dbReference type="Gene3D" id="2.70.150.10">
    <property type="entry name" value="Calcium-transporting ATPase, cytoplasmic transduction domain A"/>
    <property type="match status" value="1"/>
</dbReference>
<dbReference type="InterPro" id="IPR023299">
    <property type="entry name" value="ATPase_P-typ_cyto_dom_N"/>
</dbReference>
<dbReference type="InterPro" id="IPR036412">
    <property type="entry name" value="HAD-like_sf"/>
</dbReference>
<evidence type="ECO:0000256" key="1">
    <source>
        <dbReference type="ARBA" id="ARBA00004141"/>
    </source>
</evidence>
<name>A0AAP5MBZ4_9CYAN</name>
<dbReference type="Gene3D" id="3.40.50.1000">
    <property type="entry name" value="HAD superfamily/HAD-like"/>
    <property type="match status" value="1"/>
</dbReference>
<feature type="transmembrane region" description="Helical" evidence="10">
    <location>
        <begin position="758"/>
        <end position="780"/>
    </location>
</feature>
<dbReference type="FunFam" id="3.40.50.1000:FF:000008">
    <property type="entry name" value="Plasma membrane ATPase"/>
    <property type="match status" value="1"/>
</dbReference>
<dbReference type="NCBIfam" id="TIGR01494">
    <property type="entry name" value="ATPase_P-type"/>
    <property type="match status" value="2"/>
</dbReference>
<keyword evidence="13" id="KW-1185">Reference proteome</keyword>
<dbReference type="InterPro" id="IPR008250">
    <property type="entry name" value="ATPase_P-typ_transduc_dom_A_sf"/>
</dbReference>
<feature type="transmembrane region" description="Helical" evidence="10">
    <location>
        <begin position="689"/>
        <end position="715"/>
    </location>
</feature>
<dbReference type="GO" id="GO:0005524">
    <property type="term" value="F:ATP binding"/>
    <property type="evidence" value="ECO:0007669"/>
    <property type="project" value="UniProtKB-KW"/>
</dbReference>
<protein>
    <submittedName>
        <fullName evidence="12">Plasma-membrane proton-efflux P-type ATPase</fullName>
    </submittedName>
</protein>
<dbReference type="Gene3D" id="1.20.1110.10">
    <property type="entry name" value="Calcium-transporting ATPase, transmembrane domain"/>
    <property type="match status" value="1"/>
</dbReference>
<dbReference type="CDD" id="cd02076">
    <property type="entry name" value="P-type_ATPase_H"/>
    <property type="match status" value="1"/>
</dbReference>
<comment type="subcellular location">
    <subcellularLocation>
        <location evidence="1">Membrane</location>
        <topology evidence="1">Multi-pass membrane protein</topology>
    </subcellularLocation>
</comment>
<dbReference type="Pfam" id="PF00122">
    <property type="entry name" value="E1-E2_ATPase"/>
    <property type="match status" value="1"/>
</dbReference>
<reference evidence="13" key="1">
    <citation type="journal article" date="2021" name="Science">
        <title>Hunting the eagle killer: A cyanobacterial neurotoxin causes vacuolar myelinopathy.</title>
        <authorList>
            <person name="Breinlinger S."/>
            <person name="Phillips T.J."/>
            <person name="Haram B.N."/>
            <person name="Mares J."/>
            <person name="Martinez Yerena J.A."/>
            <person name="Hrouzek P."/>
            <person name="Sobotka R."/>
            <person name="Henderson W.M."/>
            <person name="Schmieder P."/>
            <person name="Williams S.M."/>
            <person name="Lauderdale J.D."/>
            <person name="Wilde H.D."/>
            <person name="Gerrin W."/>
            <person name="Kust A."/>
            <person name="Washington J.W."/>
            <person name="Wagner C."/>
            <person name="Geier B."/>
            <person name="Liebeke M."/>
            <person name="Enke H."/>
            <person name="Niedermeyer T.H.J."/>
            <person name="Wilde S.B."/>
        </authorList>
    </citation>
    <scope>NUCLEOTIDE SEQUENCE [LARGE SCALE GENOMIC DNA]</scope>
    <source>
        <strain evidence="13">Thurmond2011</strain>
    </source>
</reference>
<dbReference type="InterPro" id="IPR023298">
    <property type="entry name" value="ATPase_P-typ_TM_dom_sf"/>
</dbReference>
<dbReference type="AlphaFoldDB" id="A0AAP5MBZ4"/>
<dbReference type="SUPFAM" id="SSF81665">
    <property type="entry name" value="Calcium ATPase, transmembrane domain M"/>
    <property type="match status" value="1"/>
</dbReference>
<evidence type="ECO:0000256" key="4">
    <source>
        <dbReference type="ARBA" id="ARBA00022692"/>
    </source>
</evidence>
<keyword evidence="3" id="KW-0597">Phosphoprotein</keyword>
<dbReference type="PROSITE" id="PS00154">
    <property type="entry name" value="ATPASE_E1_E2"/>
    <property type="match status" value="1"/>
</dbReference>
<organism evidence="12 13">
    <name type="scientific">Aetokthonos hydrillicola Thurmond2011</name>
    <dbReference type="NCBI Taxonomy" id="2712845"/>
    <lineage>
        <taxon>Bacteria</taxon>
        <taxon>Bacillati</taxon>
        <taxon>Cyanobacteriota</taxon>
        <taxon>Cyanophyceae</taxon>
        <taxon>Nostocales</taxon>
        <taxon>Hapalosiphonaceae</taxon>
        <taxon>Aetokthonos</taxon>
    </lineage>
</organism>
<dbReference type="RefSeq" id="WP_208354618.1">
    <property type="nucleotide sequence ID" value="NZ_JAALHA020000014.1"/>
</dbReference>
<dbReference type="InterPro" id="IPR006534">
    <property type="entry name" value="P-type_ATPase_IIIA"/>
</dbReference>
<dbReference type="Pfam" id="PF00702">
    <property type="entry name" value="Hydrolase"/>
    <property type="match status" value="1"/>
</dbReference>
<evidence type="ECO:0000259" key="11">
    <source>
        <dbReference type="SMART" id="SM00831"/>
    </source>
</evidence>
<feature type="transmembrane region" description="Helical" evidence="10">
    <location>
        <begin position="786"/>
        <end position="808"/>
    </location>
</feature>
<dbReference type="GO" id="GO:0120029">
    <property type="term" value="P:proton export across plasma membrane"/>
    <property type="evidence" value="ECO:0007669"/>
    <property type="project" value="InterPro"/>
</dbReference>
<evidence type="ECO:0000313" key="12">
    <source>
        <dbReference type="EMBL" id="MDR9897708.1"/>
    </source>
</evidence>
<dbReference type="FunFam" id="2.70.150.10:FF:000042">
    <property type="entry name" value="Plasma membrane ATPase"/>
    <property type="match status" value="1"/>
</dbReference>
<proteinExistence type="inferred from homology"/>
<feature type="transmembrane region" description="Helical" evidence="10">
    <location>
        <begin position="727"/>
        <end position="746"/>
    </location>
</feature>
<feature type="transmembrane region" description="Helical" evidence="10">
    <location>
        <begin position="275"/>
        <end position="298"/>
    </location>
</feature>
<evidence type="ECO:0000256" key="6">
    <source>
        <dbReference type="ARBA" id="ARBA00022840"/>
    </source>
</evidence>
<dbReference type="GO" id="GO:0016887">
    <property type="term" value="F:ATP hydrolysis activity"/>
    <property type="evidence" value="ECO:0007669"/>
    <property type="project" value="InterPro"/>
</dbReference>
<keyword evidence="4 10" id="KW-0812">Transmembrane</keyword>
<dbReference type="SFLD" id="SFLDG00002">
    <property type="entry name" value="C1.7:_P-type_atpase_like"/>
    <property type="match status" value="1"/>
</dbReference>